<proteinExistence type="predicted"/>
<evidence type="ECO:0000313" key="8">
    <source>
        <dbReference type="Proteomes" id="UP000261295"/>
    </source>
</evidence>
<evidence type="ECO:0000313" key="5">
    <source>
        <dbReference type="EMBL" id="RGI79860.1"/>
    </source>
</evidence>
<evidence type="ECO:0000313" key="12">
    <source>
        <dbReference type="Proteomes" id="UP000466952"/>
    </source>
</evidence>
<keyword evidence="2" id="KW-0732">Signal</keyword>
<evidence type="ECO:0000256" key="1">
    <source>
        <dbReference type="SAM" id="MobiDB-lite"/>
    </source>
</evidence>
<dbReference type="Proteomes" id="UP000466952">
    <property type="component" value="Unassembled WGS sequence"/>
</dbReference>
<dbReference type="EMBL" id="WCTM01000005">
    <property type="protein sequence ID" value="KAB4243069.1"/>
    <property type="molecule type" value="Genomic_DNA"/>
</dbReference>
<evidence type="ECO:0000313" key="11">
    <source>
        <dbReference type="Proteomes" id="UP000431575"/>
    </source>
</evidence>
<name>A0A374N9V5_BACUN</name>
<feature type="chain" id="PRO_5036069552" evidence="2">
    <location>
        <begin position="25"/>
        <end position="65"/>
    </location>
</feature>
<dbReference type="Proteomes" id="UP000261295">
    <property type="component" value="Unassembled WGS sequence"/>
</dbReference>
<evidence type="ECO:0000313" key="4">
    <source>
        <dbReference type="EMBL" id="KAB4243069.1"/>
    </source>
</evidence>
<evidence type="ECO:0000313" key="9">
    <source>
        <dbReference type="Proteomes" id="UP000263754"/>
    </source>
</evidence>
<feature type="region of interest" description="Disordered" evidence="1">
    <location>
        <begin position="28"/>
        <end position="48"/>
    </location>
</feature>
<dbReference type="EMBL" id="WCTR01000022">
    <property type="protein sequence ID" value="KAB4208717.1"/>
    <property type="molecule type" value="Genomic_DNA"/>
</dbReference>
<sequence>MKRIKLFTAALLLAAISAGNDVWALSDSRKKDTRPVKSPQFFSGNANPLLPPPSIQTLCRLSLQR</sequence>
<dbReference type="EMBL" id="QSTL01000001">
    <property type="protein sequence ID" value="RGM59105.1"/>
    <property type="molecule type" value="Genomic_DNA"/>
</dbReference>
<reference evidence="8 9" key="1">
    <citation type="submission" date="2018-08" db="EMBL/GenBank/DDBJ databases">
        <title>A genome reference for cultivated species of the human gut microbiota.</title>
        <authorList>
            <person name="Zou Y."/>
            <person name="Xue W."/>
            <person name="Luo G."/>
        </authorList>
    </citation>
    <scope>NUCLEOTIDE SEQUENCE [LARGE SCALE GENOMIC DNA]</scope>
    <source>
        <strain evidence="7 10">AM27-46</strain>
        <strain evidence="6 8">OM07-9</strain>
        <strain evidence="5 9">TM10-17</strain>
    </source>
</reference>
<dbReference type="Proteomes" id="UP000284640">
    <property type="component" value="Unassembled WGS sequence"/>
</dbReference>
<organism evidence="5 9">
    <name type="scientific">Bacteroides uniformis</name>
    <dbReference type="NCBI Taxonomy" id="820"/>
    <lineage>
        <taxon>Bacteria</taxon>
        <taxon>Pseudomonadati</taxon>
        <taxon>Bacteroidota</taxon>
        <taxon>Bacteroidia</taxon>
        <taxon>Bacteroidales</taxon>
        <taxon>Bacteroidaceae</taxon>
        <taxon>Bacteroides</taxon>
    </lineage>
</organism>
<dbReference type="Proteomes" id="UP000263754">
    <property type="component" value="Unassembled WGS sequence"/>
</dbReference>
<evidence type="ECO:0000313" key="7">
    <source>
        <dbReference type="EMBL" id="RHE60724.1"/>
    </source>
</evidence>
<feature type="signal peptide" evidence="2">
    <location>
        <begin position="1"/>
        <end position="24"/>
    </location>
</feature>
<dbReference type="AlphaFoldDB" id="A0A374N9V5"/>
<accession>A0A374N9V5</accession>
<dbReference type="EMBL" id="QSKL01000003">
    <property type="protein sequence ID" value="RHE60724.1"/>
    <property type="molecule type" value="Genomic_DNA"/>
</dbReference>
<evidence type="ECO:0000256" key="2">
    <source>
        <dbReference type="SAM" id="SignalP"/>
    </source>
</evidence>
<evidence type="ECO:0000313" key="6">
    <source>
        <dbReference type="EMBL" id="RGM59105.1"/>
    </source>
</evidence>
<comment type="caution">
    <text evidence="5">The sequence shown here is derived from an EMBL/GenBank/DDBJ whole genome shotgun (WGS) entry which is preliminary data.</text>
</comment>
<protein>
    <submittedName>
        <fullName evidence="5">Uncharacterized protein</fullName>
    </submittedName>
</protein>
<evidence type="ECO:0000313" key="10">
    <source>
        <dbReference type="Proteomes" id="UP000284640"/>
    </source>
</evidence>
<dbReference type="RefSeq" id="WP_080597319.1">
    <property type="nucleotide sequence ID" value="NZ_CAKOCG010000025.1"/>
</dbReference>
<gene>
    <name evidence="7" type="ORF">DW729_05760</name>
    <name evidence="6" type="ORF">DXC07_02875</name>
    <name evidence="5" type="ORF">DXD90_03055</name>
    <name evidence="4" type="ORF">GAP41_10780</name>
    <name evidence="3" type="ORF">GAP55_21010</name>
</gene>
<evidence type="ECO:0000313" key="3">
    <source>
        <dbReference type="EMBL" id="KAB4208717.1"/>
    </source>
</evidence>
<dbReference type="Proteomes" id="UP000431575">
    <property type="component" value="Unassembled WGS sequence"/>
</dbReference>
<dbReference type="EMBL" id="QSOF01000002">
    <property type="protein sequence ID" value="RGI79860.1"/>
    <property type="molecule type" value="Genomic_DNA"/>
</dbReference>
<reference evidence="11 12" key="2">
    <citation type="journal article" date="2019" name="Nat. Med.">
        <title>A library of human gut bacterial isolates paired with longitudinal multiomics data enables mechanistic microbiome research.</title>
        <authorList>
            <person name="Poyet M."/>
            <person name="Groussin M."/>
            <person name="Gibbons S.M."/>
            <person name="Avila-Pacheco J."/>
            <person name="Jiang X."/>
            <person name="Kearney S.M."/>
            <person name="Perrotta A.R."/>
            <person name="Berdy B."/>
            <person name="Zhao S."/>
            <person name="Lieberman T.D."/>
            <person name="Swanson P.K."/>
            <person name="Smith M."/>
            <person name="Roesemann S."/>
            <person name="Alexander J.E."/>
            <person name="Rich S.A."/>
            <person name="Livny J."/>
            <person name="Vlamakis H."/>
            <person name="Clish C."/>
            <person name="Bullock K."/>
            <person name="Deik A."/>
            <person name="Scott J."/>
            <person name="Pierce K.A."/>
            <person name="Xavier R.J."/>
            <person name="Alm E.J."/>
        </authorList>
    </citation>
    <scope>NUCLEOTIDE SEQUENCE [LARGE SCALE GENOMIC DNA]</scope>
    <source>
        <strain evidence="3 12">BIOML-A11</strain>
        <strain evidence="4 11">BIOML-A6</strain>
    </source>
</reference>